<accession>A0A1G5S2U2</accession>
<dbReference type="Proteomes" id="UP000199208">
    <property type="component" value="Unassembled WGS sequence"/>
</dbReference>
<keyword evidence="2" id="KW-1185">Reference proteome</keyword>
<protein>
    <submittedName>
        <fullName evidence="1">Uncharacterized protein</fullName>
    </submittedName>
</protein>
<gene>
    <name evidence="1" type="ORF">SAMN03080599_02404</name>
</gene>
<proteinExistence type="predicted"/>
<evidence type="ECO:0000313" key="1">
    <source>
        <dbReference type="EMBL" id="SCZ80712.1"/>
    </source>
</evidence>
<dbReference type="STRING" id="1120920.SAMN03080599_02404"/>
<name>A0A1G5S2U2_9FIRM</name>
<organism evidence="1 2">
    <name type="scientific">Acidaminobacter hydrogenoformans DSM 2784</name>
    <dbReference type="NCBI Taxonomy" id="1120920"/>
    <lineage>
        <taxon>Bacteria</taxon>
        <taxon>Bacillati</taxon>
        <taxon>Bacillota</taxon>
        <taxon>Clostridia</taxon>
        <taxon>Peptostreptococcales</taxon>
        <taxon>Acidaminobacteraceae</taxon>
        <taxon>Acidaminobacter</taxon>
    </lineage>
</organism>
<evidence type="ECO:0000313" key="2">
    <source>
        <dbReference type="Proteomes" id="UP000199208"/>
    </source>
</evidence>
<reference evidence="1 2" key="1">
    <citation type="submission" date="2016-10" db="EMBL/GenBank/DDBJ databases">
        <authorList>
            <person name="de Groot N.N."/>
        </authorList>
    </citation>
    <scope>NUCLEOTIDE SEQUENCE [LARGE SCALE GENOMIC DNA]</scope>
    <source>
        <strain evidence="1 2">DSM 2784</strain>
    </source>
</reference>
<sequence length="81" mass="9983">MCKFEKERCIFPFSKGEVKLFYKMYSMQYKILFEVKKCKFNVMYLQKNIIKLSFYRKKGLQNERRGPIIITKRIIVYNYST</sequence>
<dbReference type="EMBL" id="FMWL01000014">
    <property type="protein sequence ID" value="SCZ80712.1"/>
    <property type="molecule type" value="Genomic_DNA"/>
</dbReference>
<dbReference type="AlphaFoldDB" id="A0A1G5S2U2"/>